<feature type="domain" description="Response regulatory" evidence="2">
    <location>
        <begin position="1"/>
        <end position="110"/>
    </location>
</feature>
<evidence type="ECO:0000256" key="1">
    <source>
        <dbReference type="PROSITE-ProRule" id="PRU00169"/>
    </source>
</evidence>
<dbReference type="InterPro" id="IPR001789">
    <property type="entry name" value="Sig_transdc_resp-reg_receiver"/>
</dbReference>
<dbReference type="GO" id="GO:0000160">
    <property type="term" value="P:phosphorelay signal transduction system"/>
    <property type="evidence" value="ECO:0007669"/>
    <property type="project" value="InterPro"/>
</dbReference>
<comment type="caution">
    <text evidence="3">The sequence shown here is derived from an EMBL/GenBank/DDBJ whole genome shotgun (WGS) entry which is preliminary data.</text>
</comment>
<dbReference type="InterPro" id="IPR011006">
    <property type="entry name" value="CheY-like_superfamily"/>
</dbReference>
<reference evidence="3 4" key="1">
    <citation type="submission" date="2019-01" db="EMBL/GenBank/DDBJ databases">
        <authorList>
            <person name="Chen W.-M."/>
        </authorList>
    </citation>
    <scope>NUCLEOTIDE SEQUENCE [LARGE SCALE GENOMIC DNA]</scope>
    <source>
        <strain evidence="3 4">HPM-16</strain>
    </source>
</reference>
<dbReference type="InterPro" id="IPR011990">
    <property type="entry name" value="TPR-like_helical_dom_sf"/>
</dbReference>
<evidence type="ECO:0000259" key="2">
    <source>
        <dbReference type="PROSITE" id="PS50110"/>
    </source>
</evidence>
<comment type="caution">
    <text evidence="1">Lacks conserved residue(s) required for the propagation of feature annotation.</text>
</comment>
<protein>
    <submittedName>
        <fullName evidence="3">Response regulator</fullName>
    </submittedName>
</protein>
<accession>A0A437Q7H9</accession>
<gene>
    <name evidence="3" type="ORF">EOE65_11285</name>
</gene>
<dbReference type="Gene3D" id="3.40.50.2300">
    <property type="match status" value="1"/>
</dbReference>
<organism evidence="3 4">
    <name type="scientific">Neptunomonas marina</name>
    <dbReference type="NCBI Taxonomy" id="1815562"/>
    <lineage>
        <taxon>Bacteria</taxon>
        <taxon>Pseudomonadati</taxon>
        <taxon>Pseudomonadota</taxon>
        <taxon>Gammaproteobacteria</taxon>
        <taxon>Oceanospirillales</taxon>
        <taxon>Oceanospirillaceae</taxon>
        <taxon>Neptunomonas</taxon>
    </lineage>
</organism>
<proteinExistence type="predicted"/>
<dbReference type="Proteomes" id="UP000282818">
    <property type="component" value="Unassembled WGS sequence"/>
</dbReference>
<dbReference type="Gene3D" id="1.25.40.10">
    <property type="entry name" value="Tetratricopeptide repeat domain"/>
    <property type="match status" value="2"/>
</dbReference>
<sequence>MRATIVYMLRQLGVSNIHAVTINDQLMELIQEEAFDIVLLGHNASDSFSGMQILEECRFRGFMKASSCWVFMTSDSSQEVILHAIDSKPDVLITKPFSMDELKARLDLVMYRKLSLVEVDEAVSRGQLDRAVKLCDRVELAGKNYDYVQLVKGRLLLEMGRFEEAEHFFKYRFVHLSEKESGLCLAEALIGQGKLQEASEHLGELLSHFPLLMAAHDLYAKVKESMGEMEEARLALRDATQKSPLSIPRHMELGRVSVYSNSLDVADHAYRKSISLGKHSCYRSPEPFLRLANVKRLQMKNSSNDEAIKLHNQLDEILNHVTYRYPDDPAVRLEAELLRSELERDLNNPEEAKRHLQKAVVYAKQMEAPVDIDEQRRIVKGEPLPKSTEDVADVARAAAVKHDPEMSMRVNRLGVKHYLADKAAQAIRYFGLAIEHDPKNTKALLNLAQLFLESAKQESARRDERLKMVSRYLKLTERMPLEPAERSKLLFLKQSLALPLEELPSGSLGALLR</sequence>
<name>A0A437Q7H9_9GAMM</name>
<dbReference type="Pfam" id="PF00072">
    <property type="entry name" value="Response_reg"/>
    <property type="match status" value="1"/>
</dbReference>
<dbReference type="EMBL" id="SACQ01000005">
    <property type="protein sequence ID" value="RVU30491.1"/>
    <property type="molecule type" value="Genomic_DNA"/>
</dbReference>
<evidence type="ECO:0000313" key="3">
    <source>
        <dbReference type="EMBL" id="RVU30491.1"/>
    </source>
</evidence>
<dbReference type="SUPFAM" id="SSF52172">
    <property type="entry name" value="CheY-like"/>
    <property type="match status" value="1"/>
</dbReference>
<dbReference type="PROSITE" id="PS50110">
    <property type="entry name" value="RESPONSE_REGULATORY"/>
    <property type="match status" value="1"/>
</dbReference>
<dbReference type="AlphaFoldDB" id="A0A437Q7H9"/>
<keyword evidence="4" id="KW-1185">Reference proteome</keyword>
<evidence type="ECO:0000313" key="4">
    <source>
        <dbReference type="Proteomes" id="UP000282818"/>
    </source>
</evidence>
<dbReference type="PANTHER" id="PTHR12558:SF13">
    <property type="entry name" value="CELL DIVISION CYCLE PROTEIN 27 HOMOLOG"/>
    <property type="match status" value="1"/>
</dbReference>
<dbReference type="SUPFAM" id="SSF48452">
    <property type="entry name" value="TPR-like"/>
    <property type="match status" value="1"/>
</dbReference>
<dbReference type="PANTHER" id="PTHR12558">
    <property type="entry name" value="CELL DIVISION CYCLE 16,23,27"/>
    <property type="match status" value="1"/>
</dbReference>